<reference evidence="1 2" key="1">
    <citation type="submission" date="2019-07" db="EMBL/GenBank/DDBJ databases">
        <title>Whole genome shotgun sequence of Nocardia ninae NBRC 108245.</title>
        <authorList>
            <person name="Hosoyama A."/>
            <person name="Uohara A."/>
            <person name="Ohji S."/>
            <person name="Ichikawa N."/>
        </authorList>
    </citation>
    <scope>NUCLEOTIDE SEQUENCE [LARGE SCALE GENOMIC DNA]</scope>
    <source>
        <strain evidence="1 2">NBRC 108245</strain>
    </source>
</reference>
<dbReference type="EMBL" id="BJXA01000033">
    <property type="protein sequence ID" value="GEM40164.1"/>
    <property type="molecule type" value="Genomic_DNA"/>
</dbReference>
<name>A0A511MHL7_9NOCA</name>
<dbReference type="Proteomes" id="UP000321424">
    <property type="component" value="Unassembled WGS sequence"/>
</dbReference>
<evidence type="ECO:0000313" key="1">
    <source>
        <dbReference type="EMBL" id="GEM40164.1"/>
    </source>
</evidence>
<evidence type="ECO:0000313" key="2">
    <source>
        <dbReference type="Proteomes" id="UP000321424"/>
    </source>
</evidence>
<protein>
    <submittedName>
        <fullName evidence="1">Uncharacterized protein</fullName>
    </submittedName>
</protein>
<accession>A0A511MHL7</accession>
<dbReference type="AlphaFoldDB" id="A0A511MHL7"/>
<proteinExistence type="predicted"/>
<keyword evidence="2" id="KW-1185">Reference proteome</keyword>
<organism evidence="1 2">
    <name type="scientific">Nocardia ninae NBRC 108245</name>
    <dbReference type="NCBI Taxonomy" id="1210091"/>
    <lineage>
        <taxon>Bacteria</taxon>
        <taxon>Bacillati</taxon>
        <taxon>Actinomycetota</taxon>
        <taxon>Actinomycetes</taxon>
        <taxon>Mycobacteriales</taxon>
        <taxon>Nocardiaceae</taxon>
        <taxon>Nocardia</taxon>
    </lineage>
</organism>
<sequence>MLSNRIVAEWGHQHSCKSASLYHCASQPRLPQCPRSSGELSDVWSRGVVIGVGLDIHGDLQQVGIGIGRAHQLHADG</sequence>
<gene>
    <name evidence="1" type="ORF">NN4_46830</name>
</gene>
<comment type="caution">
    <text evidence="1">The sequence shown here is derived from an EMBL/GenBank/DDBJ whole genome shotgun (WGS) entry which is preliminary data.</text>
</comment>